<dbReference type="KEGG" id="fuv:JR347_13220"/>
<evidence type="ECO:0000313" key="5">
    <source>
        <dbReference type="Proteomes" id="UP000662783"/>
    </source>
</evidence>
<evidence type="ECO:0000256" key="2">
    <source>
        <dbReference type="SAM" id="Phobius"/>
    </source>
</evidence>
<dbReference type="SUPFAM" id="SSF103088">
    <property type="entry name" value="OmpA-like"/>
    <property type="match status" value="1"/>
</dbReference>
<keyword evidence="5" id="KW-1185">Reference proteome</keyword>
<keyword evidence="2" id="KW-0812">Transmembrane</keyword>
<keyword evidence="2" id="KW-1133">Transmembrane helix</keyword>
<evidence type="ECO:0000313" key="4">
    <source>
        <dbReference type="EMBL" id="QSE96555.1"/>
    </source>
</evidence>
<dbReference type="EMBL" id="CP070608">
    <property type="protein sequence ID" value="QSE96555.1"/>
    <property type="molecule type" value="Genomic_DNA"/>
</dbReference>
<feature type="transmembrane region" description="Helical" evidence="2">
    <location>
        <begin position="12"/>
        <end position="33"/>
    </location>
</feature>
<evidence type="ECO:0000259" key="3">
    <source>
        <dbReference type="PROSITE" id="PS51123"/>
    </source>
</evidence>
<organism evidence="4 5">
    <name type="scientific">Fulvivirga lutea</name>
    <dbReference type="NCBI Taxonomy" id="2810512"/>
    <lineage>
        <taxon>Bacteria</taxon>
        <taxon>Pseudomonadati</taxon>
        <taxon>Bacteroidota</taxon>
        <taxon>Cytophagia</taxon>
        <taxon>Cytophagales</taxon>
        <taxon>Fulvivirgaceae</taxon>
        <taxon>Fulvivirga</taxon>
    </lineage>
</organism>
<accession>A0A974WES3</accession>
<dbReference type="InterPro" id="IPR006665">
    <property type="entry name" value="OmpA-like"/>
</dbReference>
<dbReference type="RefSeq" id="WP_205721069.1">
    <property type="nucleotide sequence ID" value="NZ_CP070608.1"/>
</dbReference>
<gene>
    <name evidence="4" type="ORF">JR347_13220</name>
</gene>
<name>A0A974WES3_9BACT</name>
<dbReference type="AlphaFoldDB" id="A0A974WES3"/>
<dbReference type="Pfam" id="PF00691">
    <property type="entry name" value="OmpA"/>
    <property type="match status" value="1"/>
</dbReference>
<feature type="domain" description="OmpA-like" evidence="3">
    <location>
        <begin position="67"/>
        <end position="217"/>
    </location>
</feature>
<dbReference type="GO" id="GO:0016020">
    <property type="term" value="C:membrane"/>
    <property type="evidence" value="ECO:0007669"/>
    <property type="project" value="UniProtKB-UniRule"/>
</dbReference>
<dbReference type="PANTHER" id="PTHR30329">
    <property type="entry name" value="STATOR ELEMENT OF FLAGELLAR MOTOR COMPLEX"/>
    <property type="match status" value="1"/>
</dbReference>
<dbReference type="Gene3D" id="3.30.1330.60">
    <property type="entry name" value="OmpA-like domain"/>
    <property type="match status" value="1"/>
</dbReference>
<dbReference type="InterPro" id="IPR036737">
    <property type="entry name" value="OmpA-like_sf"/>
</dbReference>
<dbReference type="InterPro" id="IPR050330">
    <property type="entry name" value="Bact_OuterMem_StrucFunc"/>
</dbReference>
<reference evidence="4" key="1">
    <citation type="submission" date="2021-02" db="EMBL/GenBank/DDBJ databases">
        <title>Fulvivirga sp. S481 isolated from sea water.</title>
        <authorList>
            <person name="Bae S.S."/>
            <person name="Baek K."/>
        </authorList>
    </citation>
    <scope>NUCLEOTIDE SEQUENCE</scope>
    <source>
        <strain evidence="4">S481</strain>
    </source>
</reference>
<dbReference type="Proteomes" id="UP000662783">
    <property type="component" value="Chromosome"/>
</dbReference>
<dbReference type="PROSITE" id="PS51123">
    <property type="entry name" value="OMPA_2"/>
    <property type="match status" value="1"/>
</dbReference>
<proteinExistence type="predicted"/>
<dbReference type="PANTHER" id="PTHR30329:SF21">
    <property type="entry name" value="LIPOPROTEIN YIAD-RELATED"/>
    <property type="match status" value="1"/>
</dbReference>
<protein>
    <submittedName>
        <fullName evidence="4">OmpA family protein</fullName>
    </submittedName>
</protein>
<sequence>MRRSKNESNWISLADMMTGLMVIFMFIAINYILQIIEYKFVENDIYNALLEEFKKEIESEELDLSPDGTVTFNPENKILFNTGSSRLTRDFNDILDDFIPRYIETLSNFENIDYVKEIRIEGHTDNDPPKSGEDSYKYNLNLSSNRAQNVLDKLRNSNAYLTLPDSMKDRLEFLFTANGMSYSRALNKSSEIIYASSDKEIDKNLSRRVEFRVITSSDKLAEEIYSKRDSIK</sequence>
<keyword evidence="1 2" id="KW-0472">Membrane</keyword>
<evidence type="ECO:0000256" key="1">
    <source>
        <dbReference type="PROSITE-ProRule" id="PRU00473"/>
    </source>
</evidence>